<accession>A0A7M2RIS8</accession>
<proteinExistence type="predicted"/>
<keyword evidence="1" id="KW-0472">Membrane</keyword>
<organism evidence="2 3">
    <name type="scientific">Blautia liquoris</name>
    <dbReference type="NCBI Taxonomy" id="2779518"/>
    <lineage>
        <taxon>Bacteria</taxon>
        <taxon>Bacillati</taxon>
        <taxon>Bacillota</taxon>
        <taxon>Clostridia</taxon>
        <taxon>Lachnospirales</taxon>
        <taxon>Lachnospiraceae</taxon>
        <taxon>Blautia</taxon>
    </lineage>
</organism>
<dbReference type="GO" id="GO:0006508">
    <property type="term" value="P:proteolysis"/>
    <property type="evidence" value="ECO:0007669"/>
    <property type="project" value="InterPro"/>
</dbReference>
<dbReference type="EMBL" id="CP063304">
    <property type="protein sequence ID" value="QOV20233.1"/>
    <property type="molecule type" value="Genomic_DNA"/>
</dbReference>
<reference evidence="2 3" key="1">
    <citation type="submission" date="2020-10" db="EMBL/GenBank/DDBJ databases">
        <title>Blautia liquoris sp.nov., isolated from the mud in a fermentation cellar used for the production of Chinese strong-flavoured liquor.</title>
        <authorList>
            <person name="Lu L."/>
        </authorList>
    </citation>
    <scope>NUCLEOTIDE SEQUENCE [LARGE SCALE GENOMIC DNA]</scope>
    <source>
        <strain evidence="2 3">LZLJ-3</strain>
    </source>
</reference>
<keyword evidence="1" id="KW-0812">Transmembrane</keyword>
<dbReference type="GO" id="GO:0030436">
    <property type="term" value="P:asexual sporulation"/>
    <property type="evidence" value="ECO:0007669"/>
    <property type="project" value="InterPro"/>
</dbReference>
<sequence>MYYEFYLDVYFLENLVMNYALLRITNKLLGCSATHLRSLLSAAVSSAASVCIILLYRYSMISTILVSVAANTLMVRFGCKIKDGKLLVRGICLFYTGSAGMGMLFSNLRRMTGATGVRAFVVTTAAAYCCISLVSWICNRLKRKQQRICDVTLFQGGREIHLRGLYDTGNMLWDTTLQSYVSVIDIVPVKELLSEEAAEELAKFCQKDICDKPELLLTLKPHYIPYKCVGCEMGLLPAVVLDTMYLKQNGVQKVITHPVIAVDKTYSSSLRSYQMILNPNLIDS</sequence>
<dbReference type="KEGG" id="bliq:INP51_04595"/>
<keyword evidence="1" id="KW-1133">Transmembrane helix</keyword>
<feature type="transmembrane region" description="Helical" evidence="1">
    <location>
        <begin position="36"/>
        <end position="55"/>
    </location>
</feature>
<evidence type="ECO:0000313" key="2">
    <source>
        <dbReference type="EMBL" id="QOV20233.1"/>
    </source>
</evidence>
<dbReference type="Pfam" id="PF03419">
    <property type="entry name" value="Peptidase_U4"/>
    <property type="match status" value="1"/>
</dbReference>
<dbReference type="RefSeq" id="WP_193736553.1">
    <property type="nucleotide sequence ID" value="NZ_CP063304.1"/>
</dbReference>
<dbReference type="AlphaFoldDB" id="A0A7M2RIS8"/>
<gene>
    <name evidence="2" type="ORF">INP51_04595</name>
</gene>
<evidence type="ECO:0000313" key="3">
    <source>
        <dbReference type="Proteomes" id="UP000593601"/>
    </source>
</evidence>
<dbReference type="InterPro" id="IPR005081">
    <property type="entry name" value="SpoIIGA"/>
</dbReference>
<feature type="transmembrane region" description="Helical" evidence="1">
    <location>
        <begin position="86"/>
        <end position="105"/>
    </location>
</feature>
<name>A0A7M2RIS8_9FIRM</name>
<evidence type="ECO:0000256" key="1">
    <source>
        <dbReference type="SAM" id="Phobius"/>
    </source>
</evidence>
<keyword evidence="3" id="KW-1185">Reference proteome</keyword>
<dbReference type="Proteomes" id="UP000593601">
    <property type="component" value="Chromosome"/>
</dbReference>
<feature type="transmembrane region" description="Helical" evidence="1">
    <location>
        <begin position="117"/>
        <end position="138"/>
    </location>
</feature>
<protein>
    <submittedName>
        <fullName evidence="2">Sigma-E processing peptidase SpoIIGA</fullName>
    </submittedName>
</protein>
<dbReference type="GO" id="GO:0004190">
    <property type="term" value="F:aspartic-type endopeptidase activity"/>
    <property type="evidence" value="ECO:0007669"/>
    <property type="project" value="InterPro"/>
</dbReference>